<dbReference type="AlphaFoldDB" id="A0A382QPM4"/>
<accession>A0A382QPM4</accession>
<gene>
    <name evidence="1" type="ORF">METZ01_LOCUS340308</name>
</gene>
<protein>
    <submittedName>
        <fullName evidence="1">Uncharacterized protein</fullName>
    </submittedName>
</protein>
<feature type="non-terminal residue" evidence="1">
    <location>
        <position position="1"/>
    </location>
</feature>
<organism evidence="1">
    <name type="scientific">marine metagenome</name>
    <dbReference type="NCBI Taxonomy" id="408172"/>
    <lineage>
        <taxon>unclassified sequences</taxon>
        <taxon>metagenomes</taxon>
        <taxon>ecological metagenomes</taxon>
    </lineage>
</organism>
<name>A0A382QPM4_9ZZZZ</name>
<reference evidence="1" key="1">
    <citation type="submission" date="2018-05" db="EMBL/GenBank/DDBJ databases">
        <authorList>
            <person name="Lanie J.A."/>
            <person name="Ng W.-L."/>
            <person name="Kazmierczak K.M."/>
            <person name="Andrzejewski T.M."/>
            <person name="Davidsen T.M."/>
            <person name="Wayne K.J."/>
            <person name="Tettelin H."/>
            <person name="Glass J.I."/>
            <person name="Rusch D."/>
            <person name="Podicherti R."/>
            <person name="Tsui H.-C.T."/>
            <person name="Winkler M.E."/>
        </authorList>
    </citation>
    <scope>NUCLEOTIDE SEQUENCE</scope>
</reference>
<sequence length="21" mass="2562">GVRRNQEEILYWLRRRGGTSD</sequence>
<evidence type="ECO:0000313" key="1">
    <source>
        <dbReference type="EMBL" id="SVC87454.1"/>
    </source>
</evidence>
<proteinExistence type="predicted"/>
<dbReference type="EMBL" id="UINC01116013">
    <property type="protein sequence ID" value="SVC87454.1"/>
    <property type="molecule type" value="Genomic_DNA"/>
</dbReference>